<dbReference type="EMBL" id="KZ308743">
    <property type="protein sequence ID" value="KAG8233727.1"/>
    <property type="molecule type" value="Genomic_DNA"/>
</dbReference>
<keyword evidence="4" id="KW-1185">Reference proteome</keyword>
<organism evidence="3 4">
    <name type="scientific">Ladona fulva</name>
    <name type="common">Scarce chaser dragonfly</name>
    <name type="synonym">Libellula fulva</name>
    <dbReference type="NCBI Taxonomy" id="123851"/>
    <lineage>
        <taxon>Eukaryota</taxon>
        <taxon>Metazoa</taxon>
        <taxon>Ecdysozoa</taxon>
        <taxon>Arthropoda</taxon>
        <taxon>Hexapoda</taxon>
        <taxon>Insecta</taxon>
        <taxon>Pterygota</taxon>
        <taxon>Palaeoptera</taxon>
        <taxon>Odonata</taxon>
        <taxon>Epiprocta</taxon>
        <taxon>Anisoptera</taxon>
        <taxon>Libelluloidea</taxon>
        <taxon>Libellulidae</taxon>
        <taxon>Ladona</taxon>
    </lineage>
</organism>
<gene>
    <name evidence="3" type="ORF">J437_LFUL013224</name>
</gene>
<evidence type="ECO:0000256" key="1">
    <source>
        <dbReference type="SAM" id="MobiDB-lite"/>
    </source>
</evidence>
<feature type="chain" id="PRO_5035453563" description="Secreted protein" evidence="2">
    <location>
        <begin position="38"/>
        <end position="88"/>
    </location>
</feature>
<accession>A0A8K0KFW1</accession>
<comment type="caution">
    <text evidence="3">The sequence shown here is derived from an EMBL/GenBank/DDBJ whole genome shotgun (WGS) entry which is preliminary data.</text>
</comment>
<protein>
    <recommendedName>
        <fullName evidence="5">Secreted protein</fullName>
    </recommendedName>
</protein>
<proteinExistence type="predicted"/>
<reference evidence="3" key="2">
    <citation type="submission" date="2017-10" db="EMBL/GenBank/DDBJ databases">
        <title>Ladona fulva Genome sequencing and assembly.</title>
        <authorList>
            <person name="Murali S."/>
            <person name="Richards S."/>
            <person name="Bandaranaike D."/>
            <person name="Bellair M."/>
            <person name="Blankenburg K."/>
            <person name="Chao H."/>
            <person name="Dinh H."/>
            <person name="Doddapaneni H."/>
            <person name="Dugan-Rocha S."/>
            <person name="Elkadiri S."/>
            <person name="Gnanaolivu R."/>
            <person name="Hernandez B."/>
            <person name="Skinner E."/>
            <person name="Javaid M."/>
            <person name="Lee S."/>
            <person name="Li M."/>
            <person name="Ming W."/>
            <person name="Munidasa M."/>
            <person name="Muniz J."/>
            <person name="Nguyen L."/>
            <person name="Hughes D."/>
            <person name="Osuji N."/>
            <person name="Pu L.-L."/>
            <person name="Puazo M."/>
            <person name="Qu C."/>
            <person name="Quiroz J."/>
            <person name="Raj R."/>
            <person name="Weissenberger G."/>
            <person name="Xin Y."/>
            <person name="Zou X."/>
            <person name="Han Y."/>
            <person name="Worley K."/>
            <person name="Muzny D."/>
            <person name="Gibbs R."/>
        </authorList>
    </citation>
    <scope>NUCLEOTIDE SEQUENCE</scope>
    <source>
        <strain evidence="3">Sampled in the wild</strain>
    </source>
</reference>
<reference evidence="3" key="1">
    <citation type="submission" date="2013-04" db="EMBL/GenBank/DDBJ databases">
        <authorList>
            <person name="Qu J."/>
            <person name="Murali S.C."/>
            <person name="Bandaranaike D."/>
            <person name="Bellair M."/>
            <person name="Blankenburg K."/>
            <person name="Chao H."/>
            <person name="Dinh H."/>
            <person name="Doddapaneni H."/>
            <person name="Downs B."/>
            <person name="Dugan-Rocha S."/>
            <person name="Elkadiri S."/>
            <person name="Gnanaolivu R.D."/>
            <person name="Hernandez B."/>
            <person name="Javaid M."/>
            <person name="Jayaseelan J.C."/>
            <person name="Lee S."/>
            <person name="Li M."/>
            <person name="Ming W."/>
            <person name="Munidasa M."/>
            <person name="Muniz J."/>
            <person name="Nguyen L."/>
            <person name="Ongeri F."/>
            <person name="Osuji N."/>
            <person name="Pu L.-L."/>
            <person name="Puazo M."/>
            <person name="Qu C."/>
            <person name="Quiroz J."/>
            <person name="Raj R."/>
            <person name="Weissenberger G."/>
            <person name="Xin Y."/>
            <person name="Zou X."/>
            <person name="Han Y."/>
            <person name="Richards S."/>
            <person name="Worley K."/>
            <person name="Muzny D."/>
            <person name="Gibbs R."/>
        </authorList>
    </citation>
    <scope>NUCLEOTIDE SEQUENCE</scope>
    <source>
        <strain evidence="3">Sampled in the wild</strain>
    </source>
</reference>
<evidence type="ECO:0000313" key="4">
    <source>
        <dbReference type="Proteomes" id="UP000792457"/>
    </source>
</evidence>
<sequence>MKSMLTLSNFSNPQRISTTMRRVTVLLVLVCAVAILAHPSDDAHRHEGEHNGLDCGCDHENHQEHGSEERSVHKREADFVEHDEGAAL</sequence>
<evidence type="ECO:0008006" key="5">
    <source>
        <dbReference type="Google" id="ProtNLM"/>
    </source>
</evidence>
<dbReference type="AlphaFoldDB" id="A0A8K0KFW1"/>
<keyword evidence="2" id="KW-0732">Signal</keyword>
<evidence type="ECO:0000313" key="3">
    <source>
        <dbReference type="EMBL" id="KAG8233727.1"/>
    </source>
</evidence>
<evidence type="ECO:0000256" key="2">
    <source>
        <dbReference type="SAM" id="SignalP"/>
    </source>
</evidence>
<dbReference type="Proteomes" id="UP000792457">
    <property type="component" value="Unassembled WGS sequence"/>
</dbReference>
<feature type="signal peptide" evidence="2">
    <location>
        <begin position="1"/>
        <end position="37"/>
    </location>
</feature>
<feature type="region of interest" description="Disordered" evidence="1">
    <location>
        <begin position="40"/>
        <end position="88"/>
    </location>
</feature>
<name>A0A8K0KFW1_LADFU</name>